<keyword evidence="3" id="KW-0597">Phosphoprotein</keyword>
<evidence type="ECO:0000256" key="2">
    <source>
        <dbReference type="ARBA" id="ARBA00006136"/>
    </source>
</evidence>
<dbReference type="Pfam" id="PF01084">
    <property type="entry name" value="Ribosomal_S18"/>
    <property type="match status" value="1"/>
</dbReference>
<evidence type="ECO:0000256" key="7">
    <source>
        <dbReference type="ARBA" id="ARBA00023274"/>
    </source>
</evidence>
<dbReference type="InterPro" id="IPR036870">
    <property type="entry name" value="Ribosomal_bS18_sf"/>
</dbReference>
<dbReference type="InterPro" id="IPR001648">
    <property type="entry name" value="Ribosomal_bS18"/>
</dbReference>
<evidence type="ECO:0000256" key="8">
    <source>
        <dbReference type="ARBA" id="ARBA00032055"/>
    </source>
</evidence>
<evidence type="ECO:0000256" key="4">
    <source>
        <dbReference type="ARBA" id="ARBA00022946"/>
    </source>
</evidence>
<keyword evidence="5" id="KW-0689">Ribosomal protein</keyword>
<dbReference type="InterPro" id="IPR040054">
    <property type="entry name" value="MRPS18B"/>
</dbReference>
<dbReference type="PANTHER" id="PTHR13329:SF2">
    <property type="entry name" value="SMALL RIBOSOMAL SUBUNIT PROTEIN MS40"/>
    <property type="match status" value="1"/>
</dbReference>
<protein>
    <recommendedName>
        <fullName evidence="9">Small ribosomal subunit protein mS40</fullName>
    </recommendedName>
    <alternativeName>
        <fullName evidence="8">28S ribosomal protein S18-2, mitochondrial</fullName>
    </alternativeName>
    <alternativeName>
        <fullName evidence="10">28S ribosomal protein S18b, mitochondrial</fullName>
    </alternativeName>
</protein>
<evidence type="ECO:0000256" key="10">
    <source>
        <dbReference type="ARBA" id="ARBA00035515"/>
    </source>
</evidence>
<dbReference type="Proteomes" id="UP001353858">
    <property type="component" value="Unassembled WGS sequence"/>
</dbReference>
<comment type="subcellular location">
    <subcellularLocation>
        <location evidence="1">Mitochondrion</location>
    </subcellularLocation>
</comment>
<evidence type="ECO:0000256" key="5">
    <source>
        <dbReference type="ARBA" id="ARBA00022980"/>
    </source>
</evidence>
<evidence type="ECO:0000256" key="3">
    <source>
        <dbReference type="ARBA" id="ARBA00022553"/>
    </source>
</evidence>
<comment type="similarity">
    <text evidence="2">Belongs to the bacterial ribosomal protein bS18 family. Mitochondrion-specific ribosomal protein mS40 subfamily.</text>
</comment>
<accession>A0AAN7PAV3</accession>
<keyword evidence="7" id="KW-0687">Ribonucleoprotein</keyword>
<name>A0AAN7PAV3_9COLE</name>
<dbReference type="EMBL" id="JARPUR010000003">
    <property type="protein sequence ID" value="KAK4880388.1"/>
    <property type="molecule type" value="Genomic_DNA"/>
</dbReference>
<dbReference type="GO" id="GO:0005763">
    <property type="term" value="C:mitochondrial small ribosomal subunit"/>
    <property type="evidence" value="ECO:0007669"/>
    <property type="project" value="UniProtKB-ARBA"/>
</dbReference>
<dbReference type="GO" id="GO:0003735">
    <property type="term" value="F:structural constituent of ribosome"/>
    <property type="evidence" value="ECO:0007669"/>
    <property type="project" value="InterPro"/>
</dbReference>
<keyword evidence="12" id="KW-1185">Reference proteome</keyword>
<gene>
    <name evidence="11" type="ORF">RN001_008534</name>
</gene>
<evidence type="ECO:0000313" key="12">
    <source>
        <dbReference type="Proteomes" id="UP001353858"/>
    </source>
</evidence>
<evidence type="ECO:0000256" key="9">
    <source>
        <dbReference type="ARBA" id="ARBA00035130"/>
    </source>
</evidence>
<dbReference type="Gene3D" id="4.10.640.10">
    <property type="entry name" value="Ribosomal protein S18"/>
    <property type="match status" value="1"/>
</dbReference>
<dbReference type="FunFam" id="4.10.640.10:FF:000008">
    <property type="entry name" value="28S ribosomal protein S18b, mitochondrial"/>
    <property type="match status" value="1"/>
</dbReference>
<dbReference type="AlphaFoldDB" id="A0AAN7PAV3"/>
<evidence type="ECO:0000256" key="6">
    <source>
        <dbReference type="ARBA" id="ARBA00023128"/>
    </source>
</evidence>
<sequence>MLISRFARDFIQNRNFIRPFCSALGNQKNQLHEPQLEVRNITKDRTQEVPVETSIRYLQSAAFKQTYGGKPIWVLYRRNHKGSIPPRKTRRTCIRGGHIATGNPCPICRDEYLVLHELNVDLLKQFICPYTGSILSYSKTGLCQTKHEQLLVMVERAKDRGLLTFDVPLRKYDYSDYYQSTNDS</sequence>
<dbReference type="SUPFAM" id="SSF46911">
    <property type="entry name" value="Ribosomal protein S18"/>
    <property type="match status" value="1"/>
</dbReference>
<evidence type="ECO:0000256" key="1">
    <source>
        <dbReference type="ARBA" id="ARBA00004173"/>
    </source>
</evidence>
<reference evidence="12" key="1">
    <citation type="submission" date="2023-01" db="EMBL/GenBank/DDBJ databases">
        <title>Key to firefly adult light organ development and bioluminescence: homeobox transcription factors regulate luciferase expression and transportation to peroxisome.</title>
        <authorList>
            <person name="Fu X."/>
        </authorList>
    </citation>
    <scope>NUCLEOTIDE SEQUENCE [LARGE SCALE GENOMIC DNA]</scope>
</reference>
<evidence type="ECO:0000313" key="11">
    <source>
        <dbReference type="EMBL" id="KAK4880388.1"/>
    </source>
</evidence>
<dbReference type="GO" id="GO:0032543">
    <property type="term" value="P:mitochondrial translation"/>
    <property type="evidence" value="ECO:0007669"/>
    <property type="project" value="InterPro"/>
</dbReference>
<proteinExistence type="inferred from homology"/>
<keyword evidence="6" id="KW-0496">Mitochondrion</keyword>
<keyword evidence="4" id="KW-0809">Transit peptide</keyword>
<comment type="caution">
    <text evidence="11">The sequence shown here is derived from an EMBL/GenBank/DDBJ whole genome shotgun (WGS) entry which is preliminary data.</text>
</comment>
<dbReference type="PANTHER" id="PTHR13329">
    <property type="entry name" value="MITOCHONDRIAL RIBOSOMAL PROTEIN S18B"/>
    <property type="match status" value="1"/>
</dbReference>
<organism evidence="11 12">
    <name type="scientific">Aquatica leii</name>
    <dbReference type="NCBI Taxonomy" id="1421715"/>
    <lineage>
        <taxon>Eukaryota</taxon>
        <taxon>Metazoa</taxon>
        <taxon>Ecdysozoa</taxon>
        <taxon>Arthropoda</taxon>
        <taxon>Hexapoda</taxon>
        <taxon>Insecta</taxon>
        <taxon>Pterygota</taxon>
        <taxon>Neoptera</taxon>
        <taxon>Endopterygota</taxon>
        <taxon>Coleoptera</taxon>
        <taxon>Polyphaga</taxon>
        <taxon>Elateriformia</taxon>
        <taxon>Elateroidea</taxon>
        <taxon>Lampyridae</taxon>
        <taxon>Luciolinae</taxon>
        <taxon>Aquatica</taxon>
    </lineage>
</organism>